<dbReference type="Pfam" id="PF13435">
    <property type="entry name" value="Cytochrome_C554"/>
    <property type="match status" value="2"/>
</dbReference>
<dbReference type="Proteomes" id="UP000004947">
    <property type="component" value="Unassembled WGS sequence"/>
</dbReference>
<dbReference type="PROSITE" id="PS50005">
    <property type="entry name" value="TPR"/>
    <property type="match status" value="1"/>
</dbReference>
<keyword evidence="2" id="KW-0802">TPR repeat</keyword>
<feature type="compositionally biased region" description="Low complexity" evidence="3">
    <location>
        <begin position="747"/>
        <end position="756"/>
    </location>
</feature>
<feature type="transmembrane region" description="Helical" evidence="4">
    <location>
        <begin position="12"/>
        <end position="34"/>
    </location>
</feature>
<keyword evidence="4" id="KW-0812">Transmembrane</keyword>
<sequence length="756" mass="86449">MWSLLYFYEKPIRINYVSKFFTSFTLSIIFFLFLSCDNKSNSKPSPAPKTQEQTSTQKSDSNDPHANFVGAKTCAECHQKEHEEWLGSDHEKAMALADEKTVLANFDNQTLEVNGVTHRFYRAENGDFMVETDNEKGEMVSYKVEYVLGHEPLQQYMVKMPGNRIQCLHTAWDTNKKEWYHLYKNENPPAGDWLHWTGQGMTWNSQCADCHTTNTQVNYDRASNSFNTNYSEGFVSCESCHGPGKNHVDHYKGDKSIVDDLIKLTKKSGTTQQEELNRCAPCHGLRSRLDHAANPHGAIGDNYAMNLARNGQYQADGQILTEVFVYGSFTQSRHHRFGLRCSDCHNPHSGKTKFPGNKTCTQCHLPDQYDTPKHTFHTDAEDSKCINCHMPGRFYMGVDFRHDHSFRIPRPDLSQRYNTSNACNDCHTDRTFNWAAQAIEKNYGPTRKAHFSEVLLSLRNNEPGSVERALQLLKTPELTPEMGRAAILSELPATYSLEVVRLIEKQLTDPSDLVRYAAVEICDPLSAAEKLRLLTPILKDKIRSVRQEAAFVLSSIADADFPSKDRNARKKAEDEFIQANESTGDSPGGLLRYGIFNERKGQQEEALDLYRASLKVDKLFHPARSAMATLYSRQGKNDLAEKELRIIISQYPQLAQFQYMIGQLLAEEARYMEAQKHFAKAAQLPNCPPQVFRNWGLTMEKMGQHEQALKIYHSGLRLYPGYGELRAFVQRIEGAKQQQQEREQRRQQQLQQQPPQ</sequence>
<dbReference type="InterPro" id="IPR051829">
    <property type="entry name" value="Multiheme_Cytochr_ET"/>
</dbReference>
<feature type="domain" description="Cytochrome c-552/4" evidence="5">
    <location>
        <begin position="199"/>
        <end position="242"/>
    </location>
</feature>
<accession>A6DLG8</accession>
<dbReference type="InterPro" id="IPR036280">
    <property type="entry name" value="Multihaem_cyt_sf"/>
</dbReference>
<dbReference type="SUPFAM" id="SSF48371">
    <property type="entry name" value="ARM repeat"/>
    <property type="match status" value="1"/>
</dbReference>
<dbReference type="SUPFAM" id="SSF48452">
    <property type="entry name" value="TPR-like"/>
    <property type="match status" value="1"/>
</dbReference>
<evidence type="ECO:0000256" key="4">
    <source>
        <dbReference type="SAM" id="Phobius"/>
    </source>
</evidence>
<feature type="region of interest" description="Disordered" evidence="3">
    <location>
        <begin position="41"/>
        <end position="65"/>
    </location>
</feature>
<dbReference type="Gene3D" id="1.10.1130.10">
    <property type="entry name" value="Flavocytochrome C3, Chain A"/>
    <property type="match status" value="2"/>
</dbReference>
<dbReference type="AlphaFoldDB" id="A6DLG8"/>
<dbReference type="STRING" id="313628.LNTAR_04906"/>
<feature type="domain" description="Cytochrome c-552/4" evidence="5">
    <location>
        <begin position="73"/>
        <end position="100"/>
    </location>
</feature>
<evidence type="ECO:0000256" key="3">
    <source>
        <dbReference type="SAM" id="MobiDB-lite"/>
    </source>
</evidence>
<evidence type="ECO:0000259" key="5">
    <source>
        <dbReference type="Pfam" id="PF13435"/>
    </source>
</evidence>
<evidence type="ECO:0000313" key="6">
    <source>
        <dbReference type="EMBL" id="EDM27423.1"/>
    </source>
</evidence>
<keyword evidence="1" id="KW-0732">Signal</keyword>
<dbReference type="InterPro" id="IPR011989">
    <property type="entry name" value="ARM-like"/>
</dbReference>
<feature type="repeat" description="TPR" evidence="2">
    <location>
        <begin position="689"/>
        <end position="722"/>
    </location>
</feature>
<dbReference type="InterPro" id="IPR011990">
    <property type="entry name" value="TPR-like_helical_dom_sf"/>
</dbReference>
<dbReference type="InterPro" id="IPR016024">
    <property type="entry name" value="ARM-type_fold"/>
</dbReference>
<name>A6DLG8_9BACT</name>
<evidence type="ECO:0000313" key="7">
    <source>
        <dbReference type="Proteomes" id="UP000004947"/>
    </source>
</evidence>
<gene>
    <name evidence="6" type="ORF">LNTAR_04906</name>
</gene>
<dbReference type="CDD" id="cd08168">
    <property type="entry name" value="Cytochrom_C3"/>
    <property type="match status" value="1"/>
</dbReference>
<protein>
    <submittedName>
        <fullName evidence="6">Tetratricopeptide TPR_2</fullName>
    </submittedName>
</protein>
<proteinExistence type="predicted"/>
<keyword evidence="4" id="KW-0472">Membrane</keyword>
<feature type="region of interest" description="Disordered" evidence="3">
    <location>
        <begin position="735"/>
        <end position="756"/>
    </location>
</feature>
<keyword evidence="4" id="KW-1133">Transmembrane helix</keyword>
<dbReference type="EMBL" id="ABCK01000009">
    <property type="protein sequence ID" value="EDM27423.1"/>
    <property type="molecule type" value="Genomic_DNA"/>
</dbReference>
<dbReference type="Gene3D" id="1.25.10.10">
    <property type="entry name" value="Leucine-rich Repeat Variant"/>
    <property type="match status" value="1"/>
</dbReference>
<dbReference type="PANTHER" id="PTHR35038:SF8">
    <property type="entry name" value="C-TYPE POLYHEME CYTOCHROME OMCC"/>
    <property type="match status" value="1"/>
</dbReference>
<organism evidence="6 7">
    <name type="scientific">Lentisphaera araneosa HTCC2155</name>
    <dbReference type="NCBI Taxonomy" id="313628"/>
    <lineage>
        <taxon>Bacteria</taxon>
        <taxon>Pseudomonadati</taxon>
        <taxon>Lentisphaerota</taxon>
        <taxon>Lentisphaeria</taxon>
        <taxon>Lentisphaerales</taxon>
        <taxon>Lentisphaeraceae</taxon>
        <taxon>Lentisphaera</taxon>
    </lineage>
</organism>
<comment type="caution">
    <text evidence="6">The sequence shown here is derived from an EMBL/GenBank/DDBJ whole genome shotgun (WGS) entry which is preliminary data.</text>
</comment>
<dbReference type="InterPro" id="IPR023155">
    <property type="entry name" value="Cyt_c-552/4"/>
</dbReference>
<dbReference type="SMART" id="SM00028">
    <property type="entry name" value="TPR"/>
    <property type="match status" value="3"/>
</dbReference>
<dbReference type="eggNOG" id="COG0457">
    <property type="taxonomic scope" value="Bacteria"/>
</dbReference>
<dbReference type="PANTHER" id="PTHR35038">
    <property type="entry name" value="DISSIMILATORY SULFITE REDUCTASE SIRA"/>
    <property type="match status" value="1"/>
</dbReference>
<dbReference type="SUPFAM" id="SSF48695">
    <property type="entry name" value="Multiheme cytochromes"/>
    <property type="match status" value="1"/>
</dbReference>
<dbReference type="Gene3D" id="1.25.40.10">
    <property type="entry name" value="Tetratricopeptide repeat domain"/>
    <property type="match status" value="1"/>
</dbReference>
<reference evidence="6 7" key="1">
    <citation type="journal article" date="2010" name="J. Bacteriol.">
        <title>Genome sequence of Lentisphaera araneosa HTCC2155T, the type species of the order Lentisphaerales in the phylum Lentisphaerae.</title>
        <authorList>
            <person name="Thrash J.C."/>
            <person name="Cho J.C."/>
            <person name="Vergin K.L."/>
            <person name="Morris R.M."/>
            <person name="Giovannoni S.J."/>
        </authorList>
    </citation>
    <scope>NUCLEOTIDE SEQUENCE [LARGE SCALE GENOMIC DNA]</scope>
    <source>
        <strain evidence="6 7">HTCC2155</strain>
    </source>
</reference>
<feature type="compositionally biased region" description="Polar residues" evidence="3">
    <location>
        <begin position="41"/>
        <end position="59"/>
    </location>
</feature>
<evidence type="ECO:0000256" key="1">
    <source>
        <dbReference type="ARBA" id="ARBA00022729"/>
    </source>
</evidence>
<dbReference type="InterPro" id="IPR019734">
    <property type="entry name" value="TPR_rpt"/>
</dbReference>
<dbReference type="Gene3D" id="3.90.10.10">
    <property type="entry name" value="Cytochrome C3"/>
    <property type="match status" value="1"/>
</dbReference>
<keyword evidence="7" id="KW-1185">Reference proteome</keyword>
<evidence type="ECO:0000256" key="2">
    <source>
        <dbReference type="PROSITE-ProRule" id="PRU00339"/>
    </source>
</evidence>
<dbReference type="OrthoDB" id="9814800at2"/>